<feature type="compositionally biased region" description="Acidic residues" evidence="1">
    <location>
        <begin position="611"/>
        <end position="640"/>
    </location>
</feature>
<dbReference type="GeneID" id="78317154"/>
<feature type="region of interest" description="Disordered" evidence="1">
    <location>
        <begin position="558"/>
        <end position="714"/>
    </location>
</feature>
<feature type="region of interest" description="Disordered" evidence="1">
    <location>
        <begin position="39"/>
        <end position="222"/>
    </location>
</feature>
<feature type="region of interest" description="Disordered" evidence="1">
    <location>
        <begin position="270"/>
        <end position="306"/>
    </location>
</feature>
<feature type="compositionally biased region" description="Polar residues" evidence="1">
    <location>
        <begin position="558"/>
        <end position="568"/>
    </location>
</feature>
<dbReference type="EMBL" id="FUWG01000014">
    <property type="protein sequence ID" value="SJZ62788.1"/>
    <property type="molecule type" value="Genomic_DNA"/>
</dbReference>
<evidence type="ECO:0000256" key="1">
    <source>
        <dbReference type="SAM" id="MobiDB-lite"/>
    </source>
</evidence>
<feature type="compositionally biased region" description="Acidic residues" evidence="1">
    <location>
        <begin position="177"/>
        <end position="222"/>
    </location>
</feature>
<feature type="region of interest" description="Disordered" evidence="1">
    <location>
        <begin position="378"/>
        <end position="500"/>
    </location>
</feature>
<feature type="compositionally biased region" description="Acidic residues" evidence="1">
    <location>
        <begin position="156"/>
        <end position="166"/>
    </location>
</feature>
<feature type="compositionally biased region" description="Polar residues" evidence="1">
    <location>
        <begin position="270"/>
        <end position="284"/>
    </location>
</feature>
<proteinExistence type="predicted"/>
<feature type="compositionally biased region" description="Acidic residues" evidence="1">
    <location>
        <begin position="130"/>
        <end position="144"/>
    </location>
</feature>
<feature type="compositionally biased region" description="Acidic residues" evidence="1">
    <location>
        <begin position="463"/>
        <end position="474"/>
    </location>
</feature>
<protein>
    <submittedName>
        <fullName evidence="2">Uncharacterized protein</fullName>
    </submittedName>
</protein>
<reference evidence="2 3" key="1">
    <citation type="submission" date="2017-02" db="EMBL/GenBank/DDBJ databases">
        <authorList>
            <person name="Peterson S.W."/>
        </authorList>
    </citation>
    <scope>NUCLEOTIDE SEQUENCE [LARGE SCALE GENOMIC DNA]</scope>
    <source>
        <strain evidence="2 3">ATCC BAA-908</strain>
    </source>
</reference>
<feature type="compositionally biased region" description="Acidic residues" evidence="1">
    <location>
        <begin position="441"/>
        <end position="454"/>
    </location>
</feature>
<feature type="compositionally biased region" description="Polar residues" evidence="1">
    <location>
        <begin position="598"/>
        <end position="608"/>
    </location>
</feature>
<feature type="region of interest" description="Disordered" evidence="1">
    <location>
        <begin position="324"/>
        <end position="345"/>
    </location>
</feature>
<feature type="compositionally biased region" description="Acidic residues" evidence="1">
    <location>
        <begin position="70"/>
        <end position="80"/>
    </location>
</feature>
<gene>
    <name evidence="2" type="ORF">SAMN02745149_01873</name>
</gene>
<dbReference type="OrthoDB" id="346175at2"/>
<name>A0A1T4M7M3_TREPO</name>
<accession>A0A1T4M7M3</accession>
<dbReference type="Proteomes" id="UP000190423">
    <property type="component" value="Unassembled WGS sequence"/>
</dbReference>
<feature type="compositionally biased region" description="Polar residues" evidence="1">
    <location>
        <begin position="382"/>
        <end position="392"/>
    </location>
</feature>
<dbReference type="STRING" id="261392.SAMN02745149_01873"/>
<keyword evidence="3" id="KW-1185">Reference proteome</keyword>
<feature type="compositionally biased region" description="Low complexity" evidence="1">
    <location>
        <begin position="294"/>
        <end position="303"/>
    </location>
</feature>
<organism evidence="2 3">
    <name type="scientific">Treponema porcinum</name>
    <dbReference type="NCBI Taxonomy" id="261392"/>
    <lineage>
        <taxon>Bacteria</taxon>
        <taxon>Pseudomonadati</taxon>
        <taxon>Spirochaetota</taxon>
        <taxon>Spirochaetia</taxon>
        <taxon>Spirochaetales</taxon>
        <taxon>Treponemataceae</taxon>
        <taxon>Treponema</taxon>
    </lineage>
</organism>
<feature type="compositionally biased region" description="Acidic residues" evidence="1">
    <location>
        <begin position="101"/>
        <end position="111"/>
    </location>
</feature>
<evidence type="ECO:0000313" key="3">
    <source>
        <dbReference type="Proteomes" id="UP000190423"/>
    </source>
</evidence>
<evidence type="ECO:0000313" key="2">
    <source>
        <dbReference type="EMBL" id="SJZ62788.1"/>
    </source>
</evidence>
<feature type="compositionally biased region" description="Acidic residues" evidence="1">
    <location>
        <begin position="686"/>
        <end position="705"/>
    </location>
</feature>
<dbReference type="AlphaFoldDB" id="A0A1T4M7M3"/>
<feature type="compositionally biased region" description="Acidic residues" evidence="1">
    <location>
        <begin position="572"/>
        <end position="597"/>
    </location>
</feature>
<dbReference type="RefSeq" id="WP_143593314.1">
    <property type="nucleotide sequence ID" value="NZ_FUWG01000014.1"/>
</dbReference>
<feature type="compositionally biased region" description="Low complexity" evidence="1">
    <location>
        <begin position="145"/>
        <end position="155"/>
    </location>
</feature>
<sequence length="760" mass="82921">MSNSTDDTKELDSYGVWVKRAPQDASEEALDLDLPDFSDFQETADQTGIIEEQNDNEVPVADQDSSVTDENSEISIDDFVTDGFTDPNEAYAPSSPNPPEQDGEISLDDFMEGGFEAPSEGSTNSKSASESDEVSLDDFLDGDFSDGAGASSSDEISIDDFLDDDSVSSAKQKEDDITNDDPLDIDVEFTEAEEDAVPTTEITEENESENEESFADDDDMFDSIEMIETASEPEAETPVTKSNIELEDVSLDDFNLEESDDATAAALGASINSSVSSGEETVSLDSFGIDGSSEENAAGAGSSRKQQTVDYELAITEEDNVQSAPVIDEIKSDSVTQNKEETTETTVNNELLEKIVSDLSGLKDEINALKNDLAELKEKNTLDNISSGQNDGEQPAENEIELPVQSEPAEEPGGFFNSDEEDDTIALSGDELSNIVSNADFTEETAEPDTQYDESTEKTVIEEQPEQEPPEEFSADFSNDTPFGGIEDTVIPDEEPDSGLSMDINEEILEEPNLDDIETNADIPEEIEIPKVDDIAETQDEEPDLDDILVESSSTDFMDSVTDSTNMQPDIEITEPVEPELAEEEAAITKEEADDITSEYSADTTENTEPVLDEDAALELPEESSSDAENTDEESTDDIFNETAIEDAQHTQDAMMNDIMNEAPSVDNALSEENVDYLSKDNTVLSDDEAAVAESEPEPSAETEQTDTSNLPSDIKEDVKSVLLYMDQLLENLPEDKIMEFAKSEQFTTYKKLFNELGLS</sequence>
<feature type="compositionally biased region" description="Basic and acidic residues" evidence="1">
    <location>
        <begin position="328"/>
        <end position="342"/>
    </location>
</feature>